<dbReference type="Proteomes" id="UP000023152">
    <property type="component" value="Unassembled WGS sequence"/>
</dbReference>
<comment type="caution">
    <text evidence="2">The sequence shown here is derived from an EMBL/GenBank/DDBJ whole genome shotgun (WGS) entry which is preliminary data.</text>
</comment>
<feature type="transmembrane region" description="Helical" evidence="1">
    <location>
        <begin position="107"/>
        <end position="125"/>
    </location>
</feature>
<keyword evidence="1" id="KW-0812">Transmembrane</keyword>
<name>X6N3U3_RETFI</name>
<evidence type="ECO:0000313" key="3">
    <source>
        <dbReference type="Proteomes" id="UP000023152"/>
    </source>
</evidence>
<keyword evidence="1" id="KW-0472">Membrane</keyword>
<dbReference type="AlphaFoldDB" id="X6N3U3"/>
<keyword evidence="3" id="KW-1185">Reference proteome</keyword>
<sequence length="170" mass="20421">MTILKTDFIEEYKQNGTKQKHTQSCTFSNEKKKNRFSYHIQRVTTQNNKVNIEDRRAKKKKKKYQIRKNNKKNKKHCFFYLFLTVNLIFHFNSVVEGKCWCHRQSDGISTLFFVFFLAVTSLLFFPKKKKIKNKNKNRNKITENGTFTNPKKKMFDYISAIRLFSPPNED</sequence>
<reference evidence="2 3" key="1">
    <citation type="journal article" date="2013" name="Curr. Biol.">
        <title>The Genome of the Foraminiferan Reticulomyxa filosa.</title>
        <authorList>
            <person name="Glockner G."/>
            <person name="Hulsmann N."/>
            <person name="Schleicher M."/>
            <person name="Noegel A.A."/>
            <person name="Eichinger L."/>
            <person name="Gallinger C."/>
            <person name="Pawlowski J."/>
            <person name="Sierra R."/>
            <person name="Euteneuer U."/>
            <person name="Pillet L."/>
            <person name="Moustafa A."/>
            <person name="Platzer M."/>
            <person name="Groth M."/>
            <person name="Szafranski K."/>
            <person name="Schliwa M."/>
        </authorList>
    </citation>
    <scope>NUCLEOTIDE SEQUENCE [LARGE SCALE GENOMIC DNA]</scope>
</reference>
<protein>
    <submittedName>
        <fullName evidence="2">Uncharacterized protein</fullName>
    </submittedName>
</protein>
<evidence type="ECO:0000256" key="1">
    <source>
        <dbReference type="SAM" id="Phobius"/>
    </source>
</evidence>
<evidence type="ECO:0000313" key="2">
    <source>
        <dbReference type="EMBL" id="ETO20399.1"/>
    </source>
</evidence>
<organism evidence="2 3">
    <name type="scientific">Reticulomyxa filosa</name>
    <dbReference type="NCBI Taxonomy" id="46433"/>
    <lineage>
        <taxon>Eukaryota</taxon>
        <taxon>Sar</taxon>
        <taxon>Rhizaria</taxon>
        <taxon>Retaria</taxon>
        <taxon>Foraminifera</taxon>
        <taxon>Monothalamids</taxon>
        <taxon>Reticulomyxidae</taxon>
        <taxon>Reticulomyxa</taxon>
    </lineage>
</organism>
<proteinExistence type="predicted"/>
<keyword evidence="1" id="KW-1133">Transmembrane helix</keyword>
<accession>X6N3U3</accession>
<dbReference type="EMBL" id="ASPP01012642">
    <property type="protein sequence ID" value="ETO20399.1"/>
    <property type="molecule type" value="Genomic_DNA"/>
</dbReference>
<feature type="transmembrane region" description="Helical" evidence="1">
    <location>
        <begin position="77"/>
        <end position="95"/>
    </location>
</feature>
<gene>
    <name evidence="2" type="ORF">RFI_16817</name>
</gene>